<keyword evidence="6" id="KW-1185">Reference proteome</keyword>
<evidence type="ECO:0000256" key="2">
    <source>
        <dbReference type="ARBA" id="ARBA00023125"/>
    </source>
</evidence>
<sequence length="227" mass="24860">MKHTLTPMTRQNITAGIYAEIKRRLMTGGLVPGEVLTLRSISEMLGVSQTPVREALLQLVSERMLAMTPGKSVHVPVLDRGRLQDLRDIRLNLEALATERAVPRITPEEVRQLEALHARMAQAKAAEDMEGTLGANYEFHFAVYRAARMPDLVAIIEGLWAQTGPSLTYLYRRPFVHLEGPHPHLALIDALRRADTPAAVAAIRTDVGGYGAAMMARLPVGAQDAAA</sequence>
<dbReference type="Pfam" id="PF00392">
    <property type="entry name" value="GntR"/>
    <property type="match status" value="1"/>
</dbReference>
<dbReference type="PANTHER" id="PTHR43537:SF39">
    <property type="entry name" value="HTH-TYPE TRANSCRIPTIONAL REGULATOR MCBR"/>
    <property type="match status" value="1"/>
</dbReference>
<evidence type="ECO:0000256" key="1">
    <source>
        <dbReference type="ARBA" id="ARBA00023015"/>
    </source>
</evidence>
<dbReference type="InterPro" id="IPR008920">
    <property type="entry name" value="TF_FadR/GntR_C"/>
</dbReference>
<reference evidence="5 6" key="1">
    <citation type="submission" date="2019-07" db="EMBL/GenBank/DDBJ databases">
        <title>Qingshengfaniella alkalisoli gen. nov., sp. nov., isolated from saline soil.</title>
        <authorList>
            <person name="Xu L."/>
            <person name="Huang X.-X."/>
            <person name="Sun J.-Q."/>
        </authorList>
    </citation>
    <scope>NUCLEOTIDE SEQUENCE [LARGE SCALE GENOMIC DNA]</scope>
    <source>
        <strain evidence="5 6">DSM 27279</strain>
    </source>
</reference>
<dbReference type="Gene3D" id="1.20.120.530">
    <property type="entry name" value="GntR ligand-binding domain-like"/>
    <property type="match status" value="1"/>
</dbReference>
<dbReference type="AlphaFoldDB" id="A0A556AXK4"/>
<dbReference type="PROSITE" id="PS50949">
    <property type="entry name" value="HTH_GNTR"/>
    <property type="match status" value="1"/>
</dbReference>
<dbReference type="RefSeq" id="WP_143947194.1">
    <property type="nucleotide sequence ID" value="NZ_BAABMB010000004.1"/>
</dbReference>
<organism evidence="5 6">
    <name type="scientific">Verticiella sediminum</name>
    <dbReference type="NCBI Taxonomy" id="1247510"/>
    <lineage>
        <taxon>Bacteria</taxon>
        <taxon>Pseudomonadati</taxon>
        <taxon>Pseudomonadota</taxon>
        <taxon>Betaproteobacteria</taxon>
        <taxon>Burkholderiales</taxon>
        <taxon>Alcaligenaceae</taxon>
        <taxon>Verticiella</taxon>
    </lineage>
</organism>
<dbReference type="SMART" id="SM00345">
    <property type="entry name" value="HTH_GNTR"/>
    <property type="match status" value="1"/>
</dbReference>
<dbReference type="InterPro" id="IPR011711">
    <property type="entry name" value="GntR_C"/>
</dbReference>
<feature type="domain" description="HTH gntR-type" evidence="4">
    <location>
        <begin position="11"/>
        <end position="78"/>
    </location>
</feature>
<accession>A0A556AXK4</accession>
<gene>
    <name evidence="5" type="ORF">FOZ76_05815</name>
</gene>
<protein>
    <submittedName>
        <fullName evidence="5">GntR family transcriptional regulator</fullName>
    </submittedName>
</protein>
<dbReference type="InterPro" id="IPR036390">
    <property type="entry name" value="WH_DNA-bd_sf"/>
</dbReference>
<evidence type="ECO:0000259" key="4">
    <source>
        <dbReference type="PROSITE" id="PS50949"/>
    </source>
</evidence>
<dbReference type="GO" id="GO:0003677">
    <property type="term" value="F:DNA binding"/>
    <property type="evidence" value="ECO:0007669"/>
    <property type="project" value="UniProtKB-KW"/>
</dbReference>
<dbReference type="Proteomes" id="UP000318405">
    <property type="component" value="Unassembled WGS sequence"/>
</dbReference>
<dbReference type="SUPFAM" id="SSF48008">
    <property type="entry name" value="GntR ligand-binding domain-like"/>
    <property type="match status" value="1"/>
</dbReference>
<evidence type="ECO:0000256" key="3">
    <source>
        <dbReference type="ARBA" id="ARBA00023163"/>
    </source>
</evidence>
<keyword evidence="3" id="KW-0804">Transcription</keyword>
<dbReference type="PANTHER" id="PTHR43537">
    <property type="entry name" value="TRANSCRIPTIONAL REGULATOR, GNTR FAMILY"/>
    <property type="match status" value="1"/>
</dbReference>
<dbReference type="SUPFAM" id="SSF46785">
    <property type="entry name" value="Winged helix' DNA-binding domain"/>
    <property type="match status" value="1"/>
</dbReference>
<comment type="caution">
    <text evidence="5">The sequence shown here is derived from an EMBL/GenBank/DDBJ whole genome shotgun (WGS) entry which is preliminary data.</text>
</comment>
<keyword evidence="2" id="KW-0238">DNA-binding</keyword>
<name>A0A556AXK4_9BURK</name>
<dbReference type="EMBL" id="VLTJ01000008">
    <property type="protein sequence ID" value="TSH97669.1"/>
    <property type="molecule type" value="Genomic_DNA"/>
</dbReference>
<evidence type="ECO:0000313" key="5">
    <source>
        <dbReference type="EMBL" id="TSH97669.1"/>
    </source>
</evidence>
<dbReference type="SMART" id="SM00895">
    <property type="entry name" value="FCD"/>
    <property type="match status" value="1"/>
</dbReference>
<proteinExistence type="predicted"/>
<dbReference type="InterPro" id="IPR000524">
    <property type="entry name" value="Tscrpt_reg_HTH_GntR"/>
</dbReference>
<dbReference type="Pfam" id="PF07729">
    <property type="entry name" value="FCD"/>
    <property type="match status" value="1"/>
</dbReference>
<dbReference type="Gene3D" id="1.10.10.10">
    <property type="entry name" value="Winged helix-like DNA-binding domain superfamily/Winged helix DNA-binding domain"/>
    <property type="match status" value="1"/>
</dbReference>
<dbReference type="InterPro" id="IPR036388">
    <property type="entry name" value="WH-like_DNA-bd_sf"/>
</dbReference>
<dbReference type="GO" id="GO:0003700">
    <property type="term" value="F:DNA-binding transcription factor activity"/>
    <property type="evidence" value="ECO:0007669"/>
    <property type="project" value="InterPro"/>
</dbReference>
<dbReference type="OrthoDB" id="7003764at2"/>
<keyword evidence="1" id="KW-0805">Transcription regulation</keyword>
<evidence type="ECO:0000313" key="6">
    <source>
        <dbReference type="Proteomes" id="UP000318405"/>
    </source>
</evidence>